<proteinExistence type="predicted"/>
<accession>A0A9N8VYG4</accession>
<organism evidence="1 2">
    <name type="scientific">Cetraspora pellucida</name>
    <dbReference type="NCBI Taxonomy" id="1433469"/>
    <lineage>
        <taxon>Eukaryota</taxon>
        <taxon>Fungi</taxon>
        <taxon>Fungi incertae sedis</taxon>
        <taxon>Mucoromycota</taxon>
        <taxon>Glomeromycotina</taxon>
        <taxon>Glomeromycetes</taxon>
        <taxon>Diversisporales</taxon>
        <taxon>Gigasporaceae</taxon>
        <taxon>Cetraspora</taxon>
    </lineage>
</organism>
<dbReference type="Proteomes" id="UP000789759">
    <property type="component" value="Unassembled WGS sequence"/>
</dbReference>
<keyword evidence="2" id="KW-1185">Reference proteome</keyword>
<reference evidence="1" key="1">
    <citation type="submission" date="2021-06" db="EMBL/GenBank/DDBJ databases">
        <authorList>
            <person name="Kallberg Y."/>
            <person name="Tangrot J."/>
            <person name="Rosling A."/>
        </authorList>
    </citation>
    <scope>NUCLEOTIDE SEQUENCE</scope>
    <source>
        <strain evidence="1">FL966</strain>
    </source>
</reference>
<gene>
    <name evidence="1" type="ORF">CPELLU_LOCUS908</name>
</gene>
<dbReference type="AlphaFoldDB" id="A0A9N8VYG4"/>
<sequence>MEFLDQNIPIQVLGNFWKPPMKIPLELPGELQHNITILWQRVHLVTSLSSAIEEAEIGDFLVR</sequence>
<name>A0A9N8VYG4_9GLOM</name>
<evidence type="ECO:0000313" key="1">
    <source>
        <dbReference type="EMBL" id="CAG8467395.1"/>
    </source>
</evidence>
<protein>
    <submittedName>
        <fullName evidence="1">10715_t:CDS:1</fullName>
    </submittedName>
</protein>
<evidence type="ECO:0000313" key="2">
    <source>
        <dbReference type="Proteomes" id="UP000789759"/>
    </source>
</evidence>
<comment type="caution">
    <text evidence="1">The sequence shown here is derived from an EMBL/GenBank/DDBJ whole genome shotgun (WGS) entry which is preliminary data.</text>
</comment>
<dbReference type="EMBL" id="CAJVQA010000303">
    <property type="protein sequence ID" value="CAG8467395.1"/>
    <property type="molecule type" value="Genomic_DNA"/>
</dbReference>